<accession>A0ACD1ACN8</accession>
<name>A0ACD1ACN8_9FIRM</name>
<reference evidence="1" key="1">
    <citation type="submission" date="2019-08" db="EMBL/GenBank/DDBJ databases">
        <title>Genome sequence of Clostridiales bacterium MT110.</title>
        <authorList>
            <person name="Cao J."/>
        </authorList>
    </citation>
    <scope>NUCLEOTIDE SEQUENCE</scope>
    <source>
        <strain evidence="1">MT110</strain>
    </source>
</reference>
<keyword evidence="2" id="KW-1185">Reference proteome</keyword>
<evidence type="ECO:0000313" key="2">
    <source>
        <dbReference type="Proteomes" id="UP000594014"/>
    </source>
</evidence>
<protein>
    <submittedName>
        <fullName evidence="1">HTH domain-containing protein</fullName>
    </submittedName>
</protein>
<organism evidence="1 2">
    <name type="scientific">Anoxybacterium hadale</name>
    <dbReference type="NCBI Taxonomy" id="3408580"/>
    <lineage>
        <taxon>Bacteria</taxon>
        <taxon>Bacillati</taxon>
        <taxon>Bacillota</taxon>
        <taxon>Clostridia</taxon>
        <taxon>Peptostreptococcales</taxon>
        <taxon>Anaerovoracaceae</taxon>
        <taxon>Anoxybacterium</taxon>
    </lineage>
</organism>
<gene>
    <name evidence="1" type="ORF">FRZ06_12955</name>
</gene>
<dbReference type="Proteomes" id="UP000594014">
    <property type="component" value="Chromosome"/>
</dbReference>
<evidence type="ECO:0000313" key="1">
    <source>
        <dbReference type="EMBL" id="QOX64182.1"/>
    </source>
</evidence>
<sequence length="648" mass="75926">MEFNGLLLRQRKLIFYLYGKQDYVTAGDLSEFLKVSDRTVRSDVNDINHLFNQFNISVESQRGKGYRLIAGNEQIMHEIIRTNENFMTKEDRIRYLAIKLVRSDEKINVLDLEDEMFVSIATIERDVQEIKKRFVENPPYLILNREDGNIWFGEDEYKKRVLLNNLLSADWNYDAKDSQYYRNDYIDRATFEVVLNTVNKYFRIHNIQMNDSGLVSVIYSIAIAFKRLSEGHRLSEDLRIRRRHELRIKMLPNVLTAMNEILDHLEACLECGFDDGERYEIARLVLNNTLLDLGILTRENVTDYIDRSIIGAADLFLERIQTAFQLNLAEDDAFYFVLLLHIRALQNRMYTEQKLGTEEHQIRESCLFEYELALLFQNISLGCFDFCLNETELLHLAMLLSGAVRQSKHPVRVLIICHLSSSVKWVLKQKLQWYFNQEATVVDTISVYEKQKVKAENFDLILSTASKKIVTKMEVPFFEISPLLSDAELDSIRMFINKRREVTYHEAQDNPLRKLADRSLIYANADFSNKESALKFLVSRMAEQNCCDESYFDQVVMRDKVSPLAFKKGMVLAYSISPCEKTAMSFATIRHRFLWNDCKIRVLCLLTMRPEDYSQLGTLLKLFYQENSAIPVSEVKSEEQLIRYFHLD</sequence>
<dbReference type="EMBL" id="CP042469">
    <property type="protein sequence ID" value="QOX64182.1"/>
    <property type="molecule type" value="Genomic_DNA"/>
</dbReference>
<proteinExistence type="predicted"/>